<dbReference type="FunFam" id="1.10.10.10:FF:000029">
    <property type="entry name" value="Proliferation-associated 2G4, a"/>
    <property type="match status" value="1"/>
</dbReference>
<gene>
    <name evidence="3" type="ORF">NAES01612_LOCUS12514</name>
</gene>
<feature type="domain" description="Peptidase M24" evidence="2">
    <location>
        <begin position="21"/>
        <end position="229"/>
    </location>
</feature>
<dbReference type="PANTHER" id="PTHR10804">
    <property type="entry name" value="PROTEASE FAMILY M24 METHIONYL AMINOPEPTIDASE, AMINOPEPTIDASE P"/>
    <property type="match status" value="1"/>
</dbReference>
<dbReference type="PANTHER" id="PTHR10804:SF11">
    <property type="entry name" value="PROLIFERATION-ASSOCIATED PROTEIN 2G4"/>
    <property type="match status" value="1"/>
</dbReference>
<evidence type="ECO:0000313" key="3">
    <source>
        <dbReference type="EMBL" id="CAE2307971.1"/>
    </source>
</evidence>
<organism evidence="3">
    <name type="scientific">Paramoeba aestuarina</name>
    <dbReference type="NCBI Taxonomy" id="180227"/>
    <lineage>
        <taxon>Eukaryota</taxon>
        <taxon>Amoebozoa</taxon>
        <taxon>Discosea</taxon>
        <taxon>Flabellinia</taxon>
        <taxon>Dactylopodida</taxon>
        <taxon>Paramoebidae</taxon>
        <taxon>Paramoeba</taxon>
    </lineage>
</organism>
<name>A0A7S4KWX1_9EUKA</name>
<comment type="similarity">
    <text evidence="1">Belongs to the peptidase M24 family.</text>
</comment>
<evidence type="ECO:0000256" key="1">
    <source>
        <dbReference type="ARBA" id="ARBA00007319"/>
    </source>
</evidence>
<dbReference type="InterPro" id="IPR036005">
    <property type="entry name" value="Creatinase/aminopeptidase-like"/>
</dbReference>
<dbReference type="InterPro" id="IPR000994">
    <property type="entry name" value="Pept_M24"/>
</dbReference>
<dbReference type="InterPro" id="IPR047113">
    <property type="entry name" value="PA2G4/ARX1"/>
</dbReference>
<protein>
    <recommendedName>
        <fullName evidence="2">Peptidase M24 domain-containing protein</fullName>
    </recommendedName>
</protein>
<dbReference type="CDD" id="cd01089">
    <property type="entry name" value="PA2G4-like"/>
    <property type="match status" value="1"/>
</dbReference>
<dbReference type="Gene3D" id="1.10.10.10">
    <property type="entry name" value="Winged helix-like DNA-binding domain superfamily/Winged helix DNA-binding domain"/>
    <property type="match status" value="1"/>
</dbReference>
<dbReference type="InterPro" id="IPR036390">
    <property type="entry name" value="WH_DNA-bd_sf"/>
</dbReference>
<dbReference type="Gene3D" id="3.90.230.10">
    <property type="entry name" value="Creatinase/methionine aminopeptidase superfamily"/>
    <property type="match status" value="1"/>
</dbReference>
<accession>A0A7S4KWX1</accession>
<dbReference type="SUPFAM" id="SSF46785">
    <property type="entry name" value="Winged helix' DNA-binding domain"/>
    <property type="match status" value="1"/>
</dbReference>
<evidence type="ECO:0000259" key="2">
    <source>
        <dbReference type="Pfam" id="PF00557"/>
    </source>
</evidence>
<sequence length="372" mass="41453">MADNYEEQDEDTTLTNPLVVEKYKFAARFANKAMDEVKKGAVEGASVFDLCCLGDKIILDECAKVYCKKGESQVDKGIGFPTSISVNDVVCHFSPDAEEGKNTKPLHEGDVVRIDLGCQIDGYVSTFADTLVVGKETVTGKKADVIRAAQSALDIVTHALRPGVSYYAITNLIEKVAQEYGVNSAEGVLSHRTSRYIIDTVHVITGKDTPEGKVRDMEIEENEVWAIDIVMTTGTGKLKNKESRPLVYKKTLDSSHQLKLQASRDVLNEVNQKCQTFPFSVRNLTQKRARIGLQECVRSDVIDPYPILYEKEGEHVAHVKSTILVTPSKIERITCTKFDEARYQTEKKITDAALLDWQLKSLKLKDKKDKSA</sequence>
<dbReference type="Pfam" id="PF00557">
    <property type="entry name" value="Peptidase_M24"/>
    <property type="match status" value="1"/>
</dbReference>
<dbReference type="AlphaFoldDB" id="A0A7S4KWX1"/>
<dbReference type="EMBL" id="HBKR01019086">
    <property type="protein sequence ID" value="CAE2307971.1"/>
    <property type="molecule type" value="Transcribed_RNA"/>
</dbReference>
<proteinExistence type="inferred from homology"/>
<reference evidence="3" key="1">
    <citation type="submission" date="2021-01" db="EMBL/GenBank/DDBJ databases">
        <authorList>
            <person name="Corre E."/>
            <person name="Pelletier E."/>
            <person name="Niang G."/>
            <person name="Scheremetjew M."/>
            <person name="Finn R."/>
            <person name="Kale V."/>
            <person name="Holt S."/>
            <person name="Cochrane G."/>
            <person name="Meng A."/>
            <person name="Brown T."/>
            <person name="Cohen L."/>
        </authorList>
    </citation>
    <scope>NUCLEOTIDE SEQUENCE</scope>
    <source>
        <strain evidence="3">SoJaBio B1-5/56/2</strain>
    </source>
</reference>
<dbReference type="InterPro" id="IPR036388">
    <property type="entry name" value="WH-like_DNA-bd_sf"/>
</dbReference>
<dbReference type="SUPFAM" id="SSF55920">
    <property type="entry name" value="Creatinase/aminopeptidase"/>
    <property type="match status" value="1"/>
</dbReference>